<protein>
    <submittedName>
        <fullName evidence="1">Unannotated protein</fullName>
    </submittedName>
</protein>
<evidence type="ECO:0000313" key="3">
    <source>
        <dbReference type="EMBL" id="CAB4835348.1"/>
    </source>
</evidence>
<evidence type="ECO:0000313" key="2">
    <source>
        <dbReference type="EMBL" id="CAB4730008.1"/>
    </source>
</evidence>
<dbReference type="AlphaFoldDB" id="A0A6J6A4Y0"/>
<dbReference type="EMBL" id="CAFAAV010000304">
    <property type="protein sequence ID" value="CAB4835348.1"/>
    <property type="molecule type" value="Genomic_DNA"/>
</dbReference>
<gene>
    <name evidence="2" type="ORF">UFOPK2656_02040</name>
    <name evidence="3" type="ORF">UFOPK3099_02740</name>
    <name evidence="4" type="ORF">UFOPK3651_02283</name>
    <name evidence="5" type="ORF">UFOPK3931_03008</name>
    <name evidence="1" type="ORF">UFOPK4189_02208</name>
</gene>
<dbReference type="EMBL" id="CAESGF010000013">
    <property type="protein sequence ID" value="CAB4364447.1"/>
    <property type="molecule type" value="Genomic_DNA"/>
</dbReference>
<dbReference type="EMBL" id="CAFBMT010000014">
    <property type="protein sequence ID" value="CAB4942350.1"/>
    <property type="molecule type" value="Genomic_DNA"/>
</dbReference>
<dbReference type="EMBL" id="CAEZYF010000013">
    <property type="protein sequence ID" value="CAB4730008.1"/>
    <property type="molecule type" value="Genomic_DNA"/>
</dbReference>
<evidence type="ECO:0000313" key="4">
    <source>
        <dbReference type="EMBL" id="CAB4942350.1"/>
    </source>
</evidence>
<reference evidence="1" key="1">
    <citation type="submission" date="2020-05" db="EMBL/GenBank/DDBJ databases">
        <authorList>
            <person name="Chiriac C."/>
            <person name="Salcher M."/>
            <person name="Ghai R."/>
            <person name="Kavagutti S V."/>
        </authorList>
    </citation>
    <scope>NUCLEOTIDE SEQUENCE</scope>
</reference>
<organism evidence="1">
    <name type="scientific">freshwater metagenome</name>
    <dbReference type="NCBI Taxonomy" id="449393"/>
    <lineage>
        <taxon>unclassified sequences</taxon>
        <taxon>metagenomes</taxon>
        <taxon>ecological metagenomes</taxon>
    </lineage>
</organism>
<name>A0A6J6A4Y0_9ZZZZ</name>
<proteinExistence type="predicted"/>
<sequence>MLDLIDDEYDPDAWVRHPIPKSPRSIFLPARFDDYWDRCVATVASAIAVDGVGSALGWVRRQEIFQSGTVWFLGDSRDGGEIEVRIIGEFEDPAEGSWRCLLASEAFYCGPGRRLLAVEPEQEDLSWDTVPIDEMVDGDDDWVRAQAQLRSLSVVTEHGVEMVGRNAASAMPGGGEWWLLPMSEVDAADLVESGTDAWPVTMKVRGMTTHGVVAPLNSLVALTLAEAHGLREGVVMTHQSLFLVDVDTRCCQVEVARDLSDLPGR</sequence>
<accession>A0A6J6A4Y0</accession>
<evidence type="ECO:0000313" key="1">
    <source>
        <dbReference type="EMBL" id="CAB4364447.1"/>
    </source>
</evidence>
<dbReference type="EMBL" id="CAFBOL010000127">
    <property type="protein sequence ID" value="CAB5014818.1"/>
    <property type="molecule type" value="Genomic_DNA"/>
</dbReference>
<evidence type="ECO:0000313" key="5">
    <source>
        <dbReference type="EMBL" id="CAB5014818.1"/>
    </source>
</evidence>